<dbReference type="EMBL" id="PGOL01003088">
    <property type="protein sequence ID" value="PKI43079.1"/>
    <property type="molecule type" value="Genomic_DNA"/>
</dbReference>
<organism evidence="1 2">
    <name type="scientific">Punica granatum</name>
    <name type="common">Pomegranate</name>
    <dbReference type="NCBI Taxonomy" id="22663"/>
    <lineage>
        <taxon>Eukaryota</taxon>
        <taxon>Viridiplantae</taxon>
        <taxon>Streptophyta</taxon>
        <taxon>Embryophyta</taxon>
        <taxon>Tracheophyta</taxon>
        <taxon>Spermatophyta</taxon>
        <taxon>Magnoliopsida</taxon>
        <taxon>eudicotyledons</taxon>
        <taxon>Gunneridae</taxon>
        <taxon>Pentapetalae</taxon>
        <taxon>rosids</taxon>
        <taxon>malvids</taxon>
        <taxon>Myrtales</taxon>
        <taxon>Lythraceae</taxon>
        <taxon>Punica</taxon>
    </lineage>
</organism>
<comment type="caution">
    <text evidence="1">The sequence shown here is derived from an EMBL/GenBank/DDBJ whole genome shotgun (WGS) entry which is preliminary data.</text>
</comment>
<proteinExistence type="predicted"/>
<keyword evidence="2" id="KW-1185">Reference proteome</keyword>
<gene>
    <name evidence="1" type="ORF">CRG98_036558</name>
</gene>
<dbReference type="Proteomes" id="UP000233551">
    <property type="component" value="Unassembled WGS sequence"/>
</dbReference>
<name>A0A2I0IGG5_PUNGR</name>
<accession>A0A2I0IGG5</accession>
<dbReference type="AlphaFoldDB" id="A0A2I0IGG5"/>
<sequence length="114" mass="12706">MYVLVVQLHRDVYGDTSALYGYGYGQRWTGWGWGGHRLFPVPSHRPADLPLLPCHQISPVPHTSTASTLPPQPSRTNLSRRLSSLKPPKVIILLLPAHYLPTFVRDGGARILIC</sequence>
<reference evidence="1 2" key="1">
    <citation type="submission" date="2017-11" db="EMBL/GenBank/DDBJ databases">
        <title>De-novo sequencing of pomegranate (Punica granatum L.) genome.</title>
        <authorList>
            <person name="Akparov Z."/>
            <person name="Amiraslanov A."/>
            <person name="Hajiyeva S."/>
            <person name="Abbasov M."/>
            <person name="Kaur K."/>
            <person name="Hamwieh A."/>
            <person name="Solovyev V."/>
            <person name="Salamov A."/>
            <person name="Braich B."/>
            <person name="Kosarev P."/>
            <person name="Mahmoud A."/>
            <person name="Hajiyev E."/>
            <person name="Babayeva S."/>
            <person name="Izzatullayeva V."/>
            <person name="Mammadov A."/>
            <person name="Mammadov A."/>
            <person name="Sharifova S."/>
            <person name="Ojaghi J."/>
            <person name="Eynullazada K."/>
            <person name="Bayramov B."/>
            <person name="Abdulazimova A."/>
            <person name="Shahmuradov I."/>
        </authorList>
    </citation>
    <scope>NUCLEOTIDE SEQUENCE [LARGE SCALE GENOMIC DNA]</scope>
    <source>
        <strain evidence="2">cv. AG2017</strain>
        <tissue evidence="1">Leaf</tissue>
    </source>
</reference>
<protein>
    <submittedName>
        <fullName evidence="1">Uncharacterized protein</fullName>
    </submittedName>
</protein>
<evidence type="ECO:0000313" key="2">
    <source>
        <dbReference type="Proteomes" id="UP000233551"/>
    </source>
</evidence>
<evidence type="ECO:0000313" key="1">
    <source>
        <dbReference type="EMBL" id="PKI43079.1"/>
    </source>
</evidence>